<evidence type="ECO:0000313" key="2">
    <source>
        <dbReference type="EMBL" id="CAK0814816.1"/>
    </source>
</evidence>
<evidence type="ECO:0000256" key="1">
    <source>
        <dbReference type="SAM" id="MobiDB-lite"/>
    </source>
</evidence>
<organism evidence="2 3">
    <name type="scientific">Prorocentrum cordatum</name>
    <dbReference type="NCBI Taxonomy" id="2364126"/>
    <lineage>
        <taxon>Eukaryota</taxon>
        <taxon>Sar</taxon>
        <taxon>Alveolata</taxon>
        <taxon>Dinophyceae</taxon>
        <taxon>Prorocentrales</taxon>
        <taxon>Prorocentraceae</taxon>
        <taxon>Prorocentrum</taxon>
    </lineage>
</organism>
<dbReference type="Proteomes" id="UP001189429">
    <property type="component" value="Unassembled WGS sequence"/>
</dbReference>
<dbReference type="EMBL" id="CAUYUJ010005752">
    <property type="protein sequence ID" value="CAK0814816.1"/>
    <property type="molecule type" value="Genomic_DNA"/>
</dbReference>
<gene>
    <name evidence="2" type="ORF">PCOR1329_LOCUS18319</name>
</gene>
<feature type="compositionally biased region" description="Gly residues" evidence="1">
    <location>
        <begin position="54"/>
        <end position="68"/>
    </location>
</feature>
<feature type="non-terminal residue" evidence="2">
    <location>
        <position position="1"/>
    </location>
</feature>
<feature type="region of interest" description="Disordered" evidence="1">
    <location>
        <begin position="43"/>
        <end position="103"/>
    </location>
</feature>
<protein>
    <submittedName>
        <fullName evidence="2">Uncharacterized protein</fullName>
    </submittedName>
</protein>
<evidence type="ECO:0000313" key="3">
    <source>
        <dbReference type="Proteomes" id="UP001189429"/>
    </source>
</evidence>
<comment type="caution">
    <text evidence="2">The sequence shown here is derived from an EMBL/GenBank/DDBJ whole genome shotgun (WGS) entry which is preliminary data.</text>
</comment>
<keyword evidence="3" id="KW-1185">Reference proteome</keyword>
<sequence length="103" mass="10890">FLAGRPIATLQNCRVARRRHQALQWRQTRIRCRRSARAGVLPLPPKWQAMRGRGQAGPEGCAAGGSAGGDDQEEEAEGGKEDGTRNAPPAAALFSRGGAGRAS</sequence>
<name>A0ABN9RBI3_9DINO</name>
<accession>A0ABN9RBI3</accession>
<proteinExistence type="predicted"/>
<reference evidence="2" key="1">
    <citation type="submission" date="2023-10" db="EMBL/GenBank/DDBJ databases">
        <authorList>
            <person name="Chen Y."/>
            <person name="Shah S."/>
            <person name="Dougan E. K."/>
            <person name="Thang M."/>
            <person name="Chan C."/>
        </authorList>
    </citation>
    <scope>NUCLEOTIDE SEQUENCE [LARGE SCALE GENOMIC DNA]</scope>
</reference>